<comment type="similarity">
    <text evidence="1">Belongs to the LysR transcriptional regulatory family.</text>
</comment>
<sequence length="310" mass="34406">MGEVESTVIITIPLKYFATVARVGSFRGAAEQLFVAASAVSRQVALLEEELDTTLFERSRGRKTLKLTPAGESLMNYVIALENESRRLRSSIQSLKGLQRGEVKLGAVESFSRTFLPGFLASFNEKYPGVTYAVSIHATRDLVSQVMDDTLDAALCFNPAPTVGLEHLVEVELKAVLLVPKGHPLFERDSVRITDCAEYGLVWPDQSITINQFLSDTFAKANVRPRVVLRSNSFELLKNSAVKGLALAVVNEPLTMSTTEIDDYRYVPFLERQVANQKMTLSVRRGRNLPGASMAFIDFLKISLTNREEL</sequence>
<evidence type="ECO:0000313" key="7">
    <source>
        <dbReference type="Proteomes" id="UP000383971"/>
    </source>
</evidence>
<dbReference type="Proteomes" id="UP000383971">
    <property type="component" value="Unassembled WGS sequence"/>
</dbReference>
<evidence type="ECO:0000256" key="1">
    <source>
        <dbReference type="ARBA" id="ARBA00009437"/>
    </source>
</evidence>
<dbReference type="PROSITE" id="PS50931">
    <property type="entry name" value="HTH_LYSR"/>
    <property type="match status" value="1"/>
</dbReference>
<dbReference type="GO" id="GO:0003700">
    <property type="term" value="F:DNA-binding transcription factor activity"/>
    <property type="evidence" value="ECO:0007669"/>
    <property type="project" value="InterPro"/>
</dbReference>
<evidence type="ECO:0000256" key="3">
    <source>
        <dbReference type="ARBA" id="ARBA00023125"/>
    </source>
</evidence>
<evidence type="ECO:0000256" key="2">
    <source>
        <dbReference type="ARBA" id="ARBA00023015"/>
    </source>
</evidence>
<evidence type="ECO:0000313" key="6">
    <source>
        <dbReference type="EMBL" id="VVE02543.1"/>
    </source>
</evidence>
<dbReference type="EMBL" id="CABPSE010000006">
    <property type="protein sequence ID" value="VVE02543.1"/>
    <property type="molecule type" value="Genomic_DNA"/>
</dbReference>
<dbReference type="GO" id="GO:0003677">
    <property type="term" value="F:DNA binding"/>
    <property type="evidence" value="ECO:0007669"/>
    <property type="project" value="UniProtKB-KW"/>
</dbReference>
<evidence type="ECO:0000259" key="5">
    <source>
        <dbReference type="PROSITE" id="PS50931"/>
    </source>
</evidence>
<dbReference type="Pfam" id="PF03466">
    <property type="entry name" value="LysR_substrate"/>
    <property type="match status" value="1"/>
</dbReference>
<dbReference type="InterPro" id="IPR036388">
    <property type="entry name" value="WH-like_DNA-bd_sf"/>
</dbReference>
<dbReference type="SUPFAM" id="SSF53850">
    <property type="entry name" value="Periplasmic binding protein-like II"/>
    <property type="match status" value="1"/>
</dbReference>
<dbReference type="CDD" id="cd05466">
    <property type="entry name" value="PBP2_LTTR_substrate"/>
    <property type="match status" value="1"/>
</dbReference>
<protein>
    <submittedName>
        <fullName evidence="6">LysR family transcriptional regulator</fullName>
    </submittedName>
</protein>
<dbReference type="InterPro" id="IPR036390">
    <property type="entry name" value="WH_DNA-bd_sf"/>
</dbReference>
<dbReference type="InterPro" id="IPR005119">
    <property type="entry name" value="LysR_subst-bd"/>
</dbReference>
<keyword evidence="2" id="KW-0805">Transcription regulation</keyword>
<organism evidence="6 7">
    <name type="scientific">Pandoraea communis</name>
    <dbReference type="NCBI Taxonomy" id="2508297"/>
    <lineage>
        <taxon>Bacteria</taxon>
        <taxon>Pseudomonadati</taxon>
        <taxon>Pseudomonadota</taxon>
        <taxon>Betaproteobacteria</taxon>
        <taxon>Burkholderiales</taxon>
        <taxon>Burkholderiaceae</taxon>
        <taxon>Pandoraea</taxon>
    </lineage>
</organism>
<dbReference type="Gene3D" id="3.40.190.290">
    <property type="match status" value="1"/>
</dbReference>
<dbReference type="Pfam" id="PF00126">
    <property type="entry name" value="HTH_1"/>
    <property type="match status" value="1"/>
</dbReference>
<dbReference type="InterPro" id="IPR050950">
    <property type="entry name" value="HTH-type_LysR_regulators"/>
</dbReference>
<feature type="domain" description="HTH lysR-type" evidence="5">
    <location>
        <begin position="14"/>
        <end position="68"/>
    </location>
</feature>
<dbReference type="FunFam" id="1.10.10.10:FF:000001">
    <property type="entry name" value="LysR family transcriptional regulator"/>
    <property type="match status" value="1"/>
</dbReference>
<dbReference type="InterPro" id="IPR000847">
    <property type="entry name" value="LysR_HTH_N"/>
</dbReference>
<gene>
    <name evidence="6" type="ORF">PCO31111_02234</name>
</gene>
<dbReference type="GO" id="GO:0005829">
    <property type="term" value="C:cytosol"/>
    <property type="evidence" value="ECO:0007669"/>
    <property type="project" value="TreeGrafter"/>
</dbReference>
<dbReference type="AlphaFoldDB" id="A0A5E4USP5"/>
<dbReference type="PANTHER" id="PTHR30419">
    <property type="entry name" value="HTH-TYPE TRANSCRIPTIONAL REGULATOR YBHD"/>
    <property type="match status" value="1"/>
</dbReference>
<proteinExistence type="inferred from homology"/>
<keyword evidence="4" id="KW-0804">Transcription</keyword>
<dbReference type="Gene3D" id="1.10.10.10">
    <property type="entry name" value="Winged helix-like DNA-binding domain superfamily/Winged helix DNA-binding domain"/>
    <property type="match status" value="1"/>
</dbReference>
<name>A0A5E4USP5_9BURK</name>
<evidence type="ECO:0000256" key="4">
    <source>
        <dbReference type="ARBA" id="ARBA00023163"/>
    </source>
</evidence>
<dbReference type="SUPFAM" id="SSF46785">
    <property type="entry name" value="Winged helix' DNA-binding domain"/>
    <property type="match status" value="1"/>
</dbReference>
<dbReference type="PANTHER" id="PTHR30419:SF8">
    <property type="entry name" value="NITROGEN ASSIMILATION TRANSCRIPTIONAL ACTIVATOR-RELATED"/>
    <property type="match status" value="1"/>
</dbReference>
<keyword evidence="3" id="KW-0238">DNA-binding</keyword>
<accession>A0A5E4USP5</accession>
<keyword evidence="7" id="KW-1185">Reference proteome</keyword>
<reference evidence="6 7" key="1">
    <citation type="submission" date="2019-08" db="EMBL/GenBank/DDBJ databases">
        <authorList>
            <person name="Peeters C."/>
        </authorList>
    </citation>
    <scope>NUCLEOTIDE SEQUENCE [LARGE SCALE GENOMIC DNA]</scope>
    <source>
        <strain evidence="6 7">LMG 31111</strain>
    </source>
</reference>